<evidence type="ECO:0000256" key="1">
    <source>
        <dbReference type="PROSITE-ProRule" id="PRU00042"/>
    </source>
</evidence>
<dbReference type="EMBL" id="JAUEPU010000041">
    <property type="protein sequence ID" value="KAK0488133.1"/>
    <property type="molecule type" value="Genomic_DNA"/>
</dbReference>
<keyword evidence="1" id="KW-0863">Zinc-finger</keyword>
<organism evidence="3 4">
    <name type="scientific">Armillaria luteobubalina</name>
    <dbReference type="NCBI Taxonomy" id="153913"/>
    <lineage>
        <taxon>Eukaryota</taxon>
        <taxon>Fungi</taxon>
        <taxon>Dikarya</taxon>
        <taxon>Basidiomycota</taxon>
        <taxon>Agaricomycotina</taxon>
        <taxon>Agaricomycetes</taxon>
        <taxon>Agaricomycetidae</taxon>
        <taxon>Agaricales</taxon>
        <taxon>Marasmiineae</taxon>
        <taxon>Physalacriaceae</taxon>
        <taxon>Armillaria</taxon>
    </lineage>
</organism>
<dbReference type="AlphaFoldDB" id="A0AA39PPH3"/>
<dbReference type="Proteomes" id="UP001175228">
    <property type="component" value="Unassembled WGS sequence"/>
</dbReference>
<name>A0AA39PPH3_9AGAR</name>
<comment type="caution">
    <text evidence="3">The sequence shown here is derived from an EMBL/GenBank/DDBJ whole genome shotgun (WGS) entry which is preliminary data.</text>
</comment>
<dbReference type="PROSITE" id="PS50157">
    <property type="entry name" value="ZINC_FINGER_C2H2_2"/>
    <property type="match status" value="1"/>
</dbReference>
<dbReference type="GO" id="GO:0008270">
    <property type="term" value="F:zinc ion binding"/>
    <property type="evidence" value="ECO:0007669"/>
    <property type="project" value="UniProtKB-KW"/>
</dbReference>
<keyword evidence="1" id="KW-0862">Zinc</keyword>
<keyword evidence="1" id="KW-0479">Metal-binding</keyword>
<feature type="non-terminal residue" evidence="3">
    <location>
        <position position="1"/>
    </location>
</feature>
<keyword evidence="4" id="KW-1185">Reference proteome</keyword>
<feature type="domain" description="C2H2-type" evidence="2">
    <location>
        <begin position="3"/>
        <end position="30"/>
    </location>
</feature>
<protein>
    <recommendedName>
        <fullName evidence="2">C2H2-type domain-containing protein</fullName>
    </recommendedName>
</protein>
<accession>A0AA39PPH3</accession>
<dbReference type="InterPro" id="IPR036236">
    <property type="entry name" value="Znf_C2H2_sf"/>
</dbReference>
<dbReference type="Pfam" id="PF00096">
    <property type="entry name" value="zf-C2H2"/>
    <property type="match status" value="1"/>
</dbReference>
<dbReference type="InterPro" id="IPR013087">
    <property type="entry name" value="Znf_C2H2_type"/>
</dbReference>
<proteinExistence type="predicted"/>
<sequence length="95" mass="10681">RKAVCTACNERFNRQNSLRIHVNTHTGTTLPGCGRGFNINYNMHHHYRYHANPPSACLIVAPLAFTYALLVSLSGIPPVRIYQIDISTIIVDYVL</sequence>
<evidence type="ECO:0000313" key="4">
    <source>
        <dbReference type="Proteomes" id="UP001175228"/>
    </source>
</evidence>
<dbReference type="SUPFAM" id="SSF57667">
    <property type="entry name" value="beta-beta-alpha zinc fingers"/>
    <property type="match status" value="1"/>
</dbReference>
<evidence type="ECO:0000313" key="3">
    <source>
        <dbReference type="EMBL" id="KAK0488133.1"/>
    </source>
</evidence>
<reference evidence="3" key="1">
    <citation type="submission" date="2023-06" db="EMBL/GenBank/DDBJ databases">
        <authorList>
            <consortium name="Lawrence Berkeley National Laboratory"/>
            <person name="Ahrendt S."/>
            <person name="Sahu N."/>
            <person name="Indic B."/>
            <person name="Wong-Bajracharya J."/>
            <person name="Merenyi Z."/>
            <person name="Ke H.-M."/>
            <person name="Monk M."/>
            <person name="Kocsube S."/>
            <person name="Drula E."/>
            <person name="Lipzen A."/>
            <person name="Balint B."/>
            <person name="Henrissat B."/>
            <person name="Andreopoulos B."/>
            <person name="Martin F.M."/>
            <person name="Harder C.B."/>
            <person name="Rigling D."/>
            <person name="Ford K.L."/>
            <person name="Foster G.D."/>
            <person name="Pangilinan J."/>
            <person name="Papanicolaou A."/>
            <person name="Barry K."/>
            <person name="LaButti K."/>
            <person name="Viragh M."/>
            <person name="Koriabine M."/>
            <person name="Yan M."/>
            <person name="Riley R."/>
            <person name="Champramary S."/>
            <person name="Plett K.L."/>
            <person name="Tsai I.J."/>
            <person name="Slot J."/>
            <person name="Sipos G."/>
            <person name="Plett J."/>
            <person name="Nagy L.G."/>
            <person name="Grigoriev I.V."/>
        </authorList>
    </citation>
    <scope>NUCLEOTIDE SEQUENCE</scope>
    <source>
        <strain evidence="3">HWK02</strain>
    </source>
</reference>
<dbReference type="PROSITE" id="PS00028">
    <property type="entry name" value="ZINC_FINGER_C2H2_1"/>
    <property type="match status" value="1"/>
</dbReference>
<gene>
    <name evidence="3" type="ORF">EDD18DRAFT_1081763</name>
</gene>
<dbReference type="Gene3D" id="3.30.160.60">
    <property type="entry name" value="Classic Zinc Finger"/>
    <property type="match status" value="1"/>
</dbReference>
<evidence type="ECO:0000259" key="2">
    <source>
        <dbReference type="PROSITE" id="PS50157"/>
    </source>
</evidence>